<dbReference type="OrthoDB" id="9801008at2"/>
<reference evidence="2 3" key="1">
    <citation type="submission" date="2016-03" db="EMBL/GenBank/DDBJ databases">
        <title>Draft genome sequence of Paenibacillus glacialis DSM 22343.</title>
        <authorList>
            <person name="Shin S.-K."/>
            <person name="Yi H."/>
        </authorList>
    </citation>
    <scope>NUCLEOTIDE SEQUENCE [LARGE SCALE GENOMIC DNA]</scope>
    <source>
        <strain evidence="2 3">DSM 22343</strain>
    </source>
</reference>
<dbReference type="STRING" id="494026.PGLA_18395"/>
<evidence type="ECO:0000259" key="1">
    <source>
        <dbReference type="SMART" id="SM00871"/>
    </source>
</evidence>
<evidence type="ECO:0000313" key="3">
    <source>
        <dbReference type="Proteomes" id="UP000076967"/>
    </source>
</evidence>
<name>A0A168J3Y2_9BACL</name>
<protein>
    <submittedName>
        <fullName evidence="2">Transcriptional regulator</fullName>
    </submittedName>
</protein>
<dbReference type="PANTHER" id="PTHR36444:SF2">
    <property type="entry name" value="TRANSCRIPTIONAL REGULATOR PROTEIN YOBU-RELATED"/>
    <property type="match status" value="1"/>
</dbReference>
<sequence>MNTFTVQKPEITLTGVSVRTTNAEEAGPNGQLSKLWETYFQSNLSLQEGINNPNLIYGLYTDYESDASGAYTALIGHEVGDGAVLADNNFDCVVIPESKYLVFTTKRGPVFEVVAQSWGDIWTYFEESQEVRTFTGDFELYDGRNFDPTDAEVQIYIAIQ</sequence>
<feature type="domain" description="AraC effector-binding" evidence="1">
    <location>
        <begin position="1"/>
        <end position="160"/>
    </location>
</feature>
<accession>A0A168J3Y2</accession>
<dbReference type="EMBL" id="LVJH01000039">
    <property type="protein sequence ID" value="OAB40129.1"/>
    <property type="molecule type" value="Genomic_DNA"/>
</dbReference>
<evidence type="ECO:0000313" key="2">
    <source>
        <dbReference type="EMBL" id="OAB40129.1"/>
    </source>
</evidence>
<organism evidence="2 3">
    <name type="scientific">Paenibacillus glacialis</name>
    <dbReference type="NCBI Taxonomy" id="494026"/>
    <lineage>
        <taxon>Bacteria</taxon>
        <taxon>Bacillati</taxon>
        <taxon>Bacillota</taxon>
        <taxon>Bacilli</taxon>
        <taxon>Bacillales</taxon>
        <taxon>Paenibacillaceae</taxon>
        <taxon>Paenibacillus</taxon>
    </lineage>
</organism>
<comment type="caution">
    <text evidence="2">The sequence shown here is derived from an EMBL/GenBank/DDBJ whole genome shotgun (WGS) entry which is preliminary data.</text>
</comment>
<dbReference type="Pfam" id="PF14526">
    <property type="entry name" value="Cass2"/>
    <property type="match status" value="1"/>
</dbReference>
<dbReference type="Proteomes" id="UP000076967">
    <property type="component" value="Unassembled WGS sequence"/>
</dbReference>
<dbReference type="PANTHER" id="PTHR36444">
    <property type="entry name" value="TRANSCRIPTIONAL REGULATOR PROTEIN YOBU-RELATED"/>
    <property type="match status" value="1"/>
</dbReference>
<dbReference type="InterPro" id="IPR029441">
    <property type="entry name" value="Cass2"/>
</dbReference>
<dbReference type="RefSeq" id="WP_068535671.1">
    <property type="nucleotide sequence ID" value="NZ_LVJH01000039.1"/>
</dbReference>
<dbReference type="InterPro" id="IPR010499">
    <property type="entry name" value="AraC_E-bd"/>
</dbReference>
<proteinExistence type="predicted"/>
<dbReference type="InterPro" id="IPR053182">
    <property type="entry name" value="YobU-like_regulator"/>
</dbReference>
<gene>
    <name evidence="2" type="ORF">PGLA_18395</name>
</gene>
<dbReference type="SUPFAM" id="SSF55136">
    <property type="entry name" value="Probable bacterial effector-binding domain"/>
    <property type="match status" value="1"/>
</dbReference>
<dbReference type="SMART" id="SM00871">
    <property type="entry name" value="AraC_E_bind"/>
    <property type="match status" value="1"/>
</dbReference>
<dbReference type="Gene3D" id="3.20.80.10">
    <property type="entry name" value="Regulatory factor, effector binding domain"/>
    <property type="match status" value="1"/>
</dbReference>
<dbReference type="InterPro" id="IPR011256">
    <property type="entry name" value="Reg_factor_effector_dom_sf"/>
</dbReference>
<keyword evidence="3" id="KW-1185">Reference proteome</keyword>
<dbReference type="AlphaFoldDB" id="A0A168J3Y2"/>